<gene>
    <name evidence="4" type="ORF">TTHERM_00245880</name>
</gene>
<dbReference type="EMBL" id="GG662474">
    <property type="protein sequence ID" value="EAS03571.2"/>
    <property type="molecule type" value="Genomic_DNA"/>
</dbReference>
<feature type="transmembrane region" description="Helical" evidence="3">
    <location>
        <begin position="6"/>
        <end position="29"/>
    </location>
</feature>
<reference evidence="5" key="1">
    <citation type="journal article" date="2006" name="PLoS Biol.">
        <title>Macronuclear genome sequence of the ciliate Tetrahymena thermophila, a model eukaryote.</title>
        <authorList>
            <person name="Eisen J.A."/>
            <person name="Coyne R.S."/>
            <person name="Wu M."/>
            <person name="Wu D."/>
            <person name="Thiagarajan M."/>
            <person name="Wortman J.R."/>
            <person name="Badger J.H."/>
            <person name="Ren Q."/>
            <person name="Amedeo P."/>
            <person name="Jones K.M."/>
            <person name="Tallon L.J."/>
            <person name="Delcher A.L."/>
            <person name="Salzberg S.L."/>
            <person name="Silva J.C."/>
            <person name="Haas B.J."/>
            <person name="Majoros W.H."/>
            <person name="Farzad M."/>
            <person name="Carlton J.M."/>
            <person name="Smith R.K. Jr."/>
            <person name="Garg J."/>
            <person name="Pearlman R.E."/>
            <person name="Karrer K.M."/>
            <person name="Sun L."/>
            <person name="Manning G."/>
            <person name="Elde N.C."/>
            <person name="Turkewitz A.P."/>
            <person name="Asai D.J."/>
            <person name="Wilkes D.E."/>
            <person name="Wang Y."/>
            <person name="Cai H."/>
            <person name="Collins K."/>
            <person name="Stewart B.A."/>
            <person name="Lee S.R."/>
            <person name="Wilamowska K."/>
            <person name="Weinberg Z."/>
            <person name="Ruzzo W.L."/>
            <person name="Wloga D."/>
            <person name="Gaertig J."/>
            <person name="Frankel J."/>
            <person name="Tsao C.-C."/>
            <person name="Gorovsky M.A."/>
            <person name="Keeling P.J."/>
            <person name="Waller R.F."/>
            <person name="Patron N.J."/>
            <person name="Cherry J.M."/>
            <person name="Stover N.A."/>
            <person name="Krieger C.J."/>
            <person name="del Toro C."/>
            <person name="Ryder H.F."/>
            <person name="Williamson S.C."/>
            <person name="Barbeau R.A."/>
            <person name="Hamilton E.P."/>
            <person name="Orias E."/>
        </authorList>
    </citation>
    <scope>NUCLEOTIDE SEQUENCE [LARGE SCALE GENOMIC DNA]</scope>
    <source>
        <strain evidence="5">SB210</strain>
    </source>
</reference>
<keyword evidence="3" id="KW-0812">Transmembrane</keyword>
<dbReference type="RefSeq" id="XP_001023816.2">
    <property type="nucleotide sequence ID" value="XM_001023816.2"/>
</dbReference>
<evidence type="ECO:0000313" key="4">
    <source>
        <dbReference type="EMBL" id="EAS03571.2"/>
    </source>
</evidence>
<dbReference type="InParanoid" id="Q245R2"/>
<feature type="transmembrane region" description="Helical" evidence="3">
    <location>
        <begin position="521"/>
        <end position="539"/>
    </location>
</feature>
<dbReference type="OrthoDB" id="431454at2759"/>
<dbReference type="KEGG" id="tet:TTHERM_00245880"/>
<protein>
    <submittedName>
        <fullName evidence="4">Tetratricopeptide repeat protein</fullName>
    </submittedName>
</protein>
<proteinExistence type="predicted"/>
<feature type="region of interest" description="Disordered" evidence="2">
    <location>
        <begin position="1731"/>
        <end position="1750"/>
    </location>
</feature>
<feature type="compositionally biased region" description="Polar residues" evidence="2">
    <location>
        <begin position="1733"/>
        <end position="1744"/>
    </location>
</feature>
<evidence type="ECO:0000256" key="1">
    <source>
        <dbReference type="SAM" id="Coils"/>
    </source>
</evidence>
<keyword evidence="3" id="KW-0472">Membrane</keyword>
<dbReference type="GeneID" id="7837714"/>
<keyword evidence="3" id="KW-1133">Transmembrane helix</keyword>
<feature type="region of interest" description="Disordered" evidence="2">
    <location>
        <begin position="703"/>
        <end position="742"/>
    </location>
</feature>
<keyword evidence="5" id="KW-1185">Reference proteome</keyword>
<feature type="region of interest" description="Disordered" evidence="2">
    <location>
        <begin position="818"/>
        <end position="865"/>
    </location>
</feature>
<feature type="compositionally biased region" description="Low complexity" evidence="2">
    <location>
        <begin position="829"/>
        <end position="861"/>
    </location>
</feature>
<dbReference type="HOGENOM" id="CLU_238934_0_0_1"/>
<sequence length="2085" mass="246029">MYLFLQISVIFAFPTILMTIYGFTIILYYQQKTHVQVNDYAQSIYEQQISNSKILNNAIQFQLSQQVQRKSWSIQLMNQFSQKVIEGEVIMNKNYKSMFLNTERTYANKDEPKATYLFKKNKYGVVQVRTWHQYEYLYVNQYDQIGQDHLRNSTYSDLLWRLFEYDNILSSQSERYLKFNSIYHVFDHNSMGYLSATNTTFKNFRDPDGCPTGPNHFNGKCRYWYTGTVKQDSMILYPPDLFFSDQGNPFLASVLCQKLLRYNKTMHWVKCTSLNLQKMQSFFANMGNFSTYTMVIDPRNYSVIYHSIVPQQRAIANTLGSVELDNLEDQTQAQLFRDQMKKNFGNWVISEVDSVQADEILLPNYQKTFTYYRNGSEALAICNPVIIIDKIPKTNARVLQNQLNEQQQQIDDDENQLVNTHDYNNYSNINSNEQYMSDNILINLSNSNKSHINRNFINKQDRNLQNSNQFNKKQNQQKRIIQNNKKYRLEASFLLIDVLSQNDLKKFSIQMLSDTDYYSKISYITIFSILTILTLFILYQSICITHMIQFPIWHLTNFLKKINDSGDLNRFNTVNQAFSINVESFFYSEDMKILFISFKNMFQMLTFTNQSYFNSEMSATLLNYNKQIIHFEKFKNYRALGVCHNNIANILFYLERYIEALQHYESAIVYSKLELGLYKKDFVRDGEKPDDLRMFQSKQVSEVTNNQYRKQSEHQRIPSIFNRKSSTQAQTNPKSNQVSNQNGYINHDQFEREAKLQQSNYILNQSTGFHQNQTVFQNMQASVINKIENLNNISFVASSAYQLQNNLEAGKQANILKQKKKKLSQTPHNQNLINNDQNQQQQVHNKSQLQNNNNNVNLNNNDSHLQSNFNLVQNNEKQNKSEEKGSLSSEEEELQIVGYLLQQTREYHQLIFNLYHRKMNYLKCFINFLNSKQSFFQQFLWEEAEVLAQELISLAKYFPKKNGRNTIVYSYLSLIQTKQQKWKEAEESCLIAKEYVMKAYEYENHHQEIQYNDHTNKQYDELYTQIYQELSEDNLFNDQDIFNFFSELPSQTYTSKQVLDKSLRVNKATSLIQNNSNKNQNPVQSLQNNQKHIAKKLSLKETTNFQKNNEIRDFIQKQQFLNNQQNEGAFTDHKKRNSQTYVSNKMVPLQSVSIKQTEDITHLNERKISNKISQKDHIEALNTQHNTHNQSSSNNAKLISFLINQRILQYKNQQQLLQFLGSNQTNSQKQEIISQNQNLQIENHQNNINTSIYQSLNLQGQSNQENPRQFQLSSIKQQNNLLINFSNAQISPLQAKNYTSPQLNNNIIALKEKEQQNINQYYKSVNEVIQEEDQLHQDLQHTESQMSQELHQIKKMKQKQKNQQVQLPFKPDFQKPQTKMNQSFNQIEDSIENSLINSNHEIYKELNIILSNQQLFSAKKLNEDISYAYEPQSIKQNDVQALKQNEQQNNLVLLNELQNNIIWNEQQQNIPASNIQDSNYHNQSYQYQLQKTKKSQAFNRTFQNSNNNFNNNSVAQNTSKVKNQQNSKNLQNYEYPACVLHGIQINFNVAILLNQNKLLEAANKITDYIEQSLQYLPHYNFRILYQLQLIFQRFGKSSFQLNELLNVYKKQIYQRVGIIATCTLDKNKKNSYYFCKDLMKDILKHEEDTFGLLSYQDQLFNLKISNISYITLNKNIDILKKTLRQIFFSSNQETQEIKFHSQQQLIKPTRNNFIEKTSPFSAVIRKNTKIKNKSQSNATNLNEKSNTHHQELDDLTNQQLSLSNDTSFLSLDQSFSKNCNHQWQTLQNQNNNFNHHESINLSANNSPNITMFNTQPQQLQNKSQRSNTVGNVKKINNQIINHRSSLKQENKILMSSIKNPQNNIHDFAPQLVNADESRKTTTQASKRSIETQLFEKSLNPQEIFHIGIRKALTHFVPQQQLQNIQNQQYYQRIQTTNGKNKISESKQINPYNFSQQEKQKQSQSFQKVFQEATNIYIKEKNYKKYLIFLTDQYNVQKNQLYYQLCELLFQLDIQLLILQFNKDESIDEHSKSSEEFVENKCVIQYFYSSKKLLQYLYNQRSDYQSNLLPLAVEHFQTTFLFVFIF</sequence>
<feature type="coiled-coil region" evidence="1">
    <location>
        <begin position="1311"/>
        <end position="1359"/>
    </location>
</feature>
<name>Q245R2_TETTS</name>
<feature type="compositionally biased region" description="Polar residues" evidence="2">
    <location>
        <begin position="722"/>
        <end position="742"/>
    </location>
</feature>
<keyword evidence="1" id="KW-0175">Coiled coil</keyword>
<organism evidence="4 5">
    <name type="scientific">Tetrahymena thermophila (strain SB210)</name>
    <dbReference type="NCBI Taxonomy" id="312017"/>
    <lineage>
        <taxon>Eukaryota</taxon>
        <taxon>Sar</taxon>
        <taxon>Alveolata</taxon>
        <taxon>Ciliophora</taxon>
        <taxon>Intramacronucleata</taxon>
        <taxon>Oligohymenophorea</taxon>
        <taxon>Hymenostomatida</taxon>
        <taxon>Tetrahymenina</taxon>
        <taxon>Tetrahymenidae</taxon>
        <taxon>Tetrahymena</taxon>
    </lineage>
</organism>
<evidence type="ECO:0000256" key="2">
    <source>
        <dbReference type="SAM" id="MobiDB-lite"/>
    </source>
</evidence>
<evidence type="ECO:0000313" key="5">
    <source>
        <dbReference type="Proteomes" id="UP000009168"/>
    </source>
</evidence>
<dbReference type="Proteomes" id="UP000009168">
    <property type="component" value="Unassembled WGS sequence"/>
</dbReference>
<accession>Q245R2</accession>
<evidence type="ECO:0000256" key="3">
    <source>
        <dbReference type="SAM" id="Phobius"/>
    </source>
</evidence>